<reference evidence="9" key="1">
    <citation type="journal article" date="2019" name="Int. J. Syst. Evol. Microbiol.">
        <title>The Global Catalogue of Microorganisms (GCM) 10K type strain sequencing project: providing services to taxonomists for standard genome sequencing and annotation.</title>
        <authorList>
            <consortium name="The Broad Institute Genomics Platform"/>
            <consortium name="The Broad Institute Genome Sequencing Center for Infectious Disease"/>
            <person name="Wu L."/>
            <person name="Ma J."/>
        </authorList>
    </citation>
    <scope>NUCLEOTIDE SEQUENCE [LARGE SCALE GENOMIC DNA]</scope>
    <source>
        <strain evidence="9">CGMCC 4.1648</strain>
    </source>
</reference>
<proteinExistence type="inferred from homology"/>
<dbReference type="Proteomes" id="UP001595829">
    <property type="component" value="Unassembled WGS sequence"/>
</dbReference>
<keyword evidence="3" id="KW-0731">Sigma factor</keyword>
<dbReference type="SUPFAM" id="SSF88946">
    <property type="entry name" value="Sigma2 domain of RNA polymerase sigma factors"/>
    <property type="match status" value="1"/>
</dbReference>
<dbReference type="PANTHER" id="PTHR43133">
    <property type="entry name" value="RNA POLYMERASE ECF-TYPE SIGMA FACTO"/>
    <property type="match status" value="1"/>
</dbReference>
<evidence type="ECO:0000256" key="5">
    <source>
        <dbReference type="ARBA" id="ARBA00023163"/>
    </source>
</evidence>
<dbReference type="Gene3D" id="1.10.1740.10">
    <property type="match status" value="1"/>
</dbReference>
<keyword evidence="5" id="KW-0804">Transcription</keyword>
<accession>A0ABV9XCT3</accession>
<dbReference type="InterPro" id="IPR013325">
    <property type="entry name" value="RNA_pol_sigma_r2"/>
</dbReference>
<dbReference type="Pfam" id="PF04542">
    <property type="entry name" value="Sigma70_r2"/>
    <property type="match status" value="1"/>
</dbReference>
<dbReference type="RefSeq" id="WP_345693402.1">
    <property type="nucleotide sequence ID" value="NZ_BAABIT010000001.1"/>
</dbReference>
<dbReference type="InterPro" id="IPR013324">
    <property type="entry name" value="RNA_pol_sigma_r3/r4-like"/>
</dbReference>
<keyword evidence="4" id="KW-0238">DNA-binding</keyword>
<name>A0ABV9XCT3_9ACTN</name>
<dbReference type="InterPro" id="IPR039425">
    <property type="entry name" value="RNA_pol_sigma-70-like"/>
</dbReference>
<keyword evidence="2" id="KW-0805">Transcription regulation</keyword>
<keyword evidence="6" id="KW-0812">Transmembrane</keyword>
<keyword evidence="9" id="KW-1185">Reference proteome</keyword>
<dbReference type="EMBL" id="JBHSJD010000002">
    <property type="protein sequence ID" value="MFC5021442.1"/>
    <property type="molecule type" value="Genomic_DNA"/>
</dbReference>
<evidence type="ECO:0000256" key="4">
    <source>
        <dbReference type="ARBA" id="ARBA00023125"/>
    </source>
</evidence>
<gene>
    <name evidence="8" type="ORF">ACFPM3_04650</name>
</gene>
<dbReference type="SUPFAM" id="SSF88659">
    <property type="entry name" value="Sigma3 and sigma4 domains of RNA polymerase sigma factors"/>
    <property type="match status" value="1"/>
</dbReference>
<dbReference type="Gene3D" id="1.10.10.10">
    <property type="entry name" value="Winged helix-like DNA-binding domain superfamily/Winged helix DNA-binding domain"/>
    <property type="match status" value="1"/>
</dbReference>
<feature type="transmembrane region" description="Helical" evidence="6">
    <location>
        <begin position="217"/>
        <end position="239"/>
    </location>
</feature>
<evidence type="ECO:0000256" key="6">
    <source>
        <dbReference type="SAM" id="Phobius"/>
    </source>
</evidence>
<feature type="transmembrane region" description="Helical" evidence="6">
    <location>
        <begin position="188"/>
        <end position="211"/>
    </location>
</feature>
<feature type="domain" description="RNA polymerase sigma-70 region 2" evidence="7">
    <location>
        <begin position="16"/>
        <end position="85"/>
    </location>
</feature>
<dbReference type="InterPro" id="IPR036388">
    <property type="entry name" value="WH-like_DNA-bd_sf"/>
</dbReference>
<comment type="similarity">
    <text evidence="1">Belongs to the sigma-70 factor family. ECF subfamily.</text>
</comment>
<evidence type="ECO:0000256" key="3">
    <source>
        <dbReference type="ARBA" id="ARBA00023082"/>
    </source>
</evidence>
<keyword evidence="6" id="KW-0472">Membrane</keyword>
<evidence type="ECO:0000313" key="8">
    <source>
        <dbReference type="EMBL" id="MFC5021442.1"/>
    </source>
</evidence>
<evidence type="ECO:0000313" key="9">
    <source>
        <dbReference type="Proteomes" id="UP001595829"/>
    </source>
</evidence>
<evidence type="ECO:0000256" key="1">
    <source>
        <dbReference type="ARBA" id="ARBA00010641"/>
    </source>
</evidence>
<comment type="caution">
    <text evidence="8">The sequence shown here is derived from an EMBL/GenBank/DDBJ whole genome shotgun (WGS) entry which is preliminary data.</text>
</comment>
<protein>
    <submittedName>
        <fullName evidence="8">RNA polymerase sigma factor</fullName>
    </submittedName>
</protein>
<dbReference type="InterPro" id="IPR007627">
    <property type="entry name" value="RNA_pol_sigma70_r2"/>
</dbReference>
<sequence>MTGPTPWWTGEVEEAYRAYAERLSRYVMRQAEQQGLPESALHVDDVVQETFARAMKNWSTIEQPERYLYTVARNLVREAARTARRCAAADADTLEGSAGGPGWSSLPSQATVDDQVLAHLVMEDVTALPGKQAAATFLRHVGLSSAEIGRRIGSSPAAARVHVSRGTSTVRARWNAFQRQVGGGRPGWVDALMALAPALLLWAVATALLSLSEVVSTPVAVAVPGVVAAVAGVAGWLSVRRLRRRLRRSDDRPRDGGG</sequence>
<evidence type="ECO:0000256" key="2">
    <source>
        <dbReference type="ARBA" id="ARBA00023015"/>
    </source>
</evidence>
<evidence type="ECO:0000259" key="7">
    <source>
        <dbReference type="Pfam" id="PF04542"/>
    </source>
</evidence>
<keyword evidence="6" id="KW-1133">Transmembrane helix</keyword>
<dbReference type="PANTHER" id="PTHR43133:SF8">
    <property type="entry name" value="RNA POLYMERASE SIGMA FACTOR HI_1459-RELATED"/>
    <property type="match status" value="1"/>
</dbReference>
<organism evidence="8 9">
    <name type="scientific">Streptomyces coeruleoprunus</name>
    <dbReference type="NCBI Taxonomy" id="285563"/>
    <lineage>
        <taxon>Bacteria</taxon>
        <taxon>Bacillati</taxon>
        <taxon>Actinomycetota</taxon>
        <taxon>Actinomycetes</taxon>
        <taxon>Kitasatosporales</taxon>
        <taxon>Streptomycetaceae</taxon>
        <taxon>Streptomyces</taxon>
    </lineage>
</organism>